<accession>A0A915L9Y8</accession>
<evidence type="ECO:0000313" key="1">
    <source>
        <dbReference type="Proteomes" id="UP000887565"/>
    </source>
</evidence>
<keyword evidence="1" id="KW-1185">Reference proteome</keyword>
<protein>
    <submittedName>
        <fullName evidence="2">Uncharacterized protein</fullName>
    </submittedName>
</protein>
<organism evidence="1 2">
    <name type="scientific">Romanomermis culicivorax</name>
    <name type="common">Nematode worm</name>
    <dbReference type="NCBI Taxonomy" id="13658"/>
    <lineage>
        <taxon>Eukaryota</taxon>
        <taxon>Metazoa</taxon>
        <taxon>Ecdysozoa</taxon>
        <taxon>Nematoda</taxon>
        <taxon>Enoplea</taxon>
        <taxon>Dorylaimia</taxon>
        <taxon>Mermithida</taxon>
        <taxon>Mermithoidea</taxon>
        <taxon>Mermithidae</taxon>
        <taxon>Romanomermis</taxon>
    </lineage>
</organism>
<proteinExistence type="predicted"/>
<reference evidence="2" key="1">
    <citation type="submission" date="2022-11" db="UniProtKB">
        <authorList>
            <consortium name="WormBaseParasite"/>
        </authorList>
    </citation>
    <scope>IDENTIFICATION</scope>
</reference>
<dbReference type="Gene3D" id="3.30.830.10">
    <property type="entry name" value="Metalloenzyme, LuxS/M16 peptidase-like"/>
    <property type="match status" value="1"/>
</dbReference>
<dbReference type="WBParaSite" id="nRc.2.0.1.t47647-RA">
    <property type="protein sequence ID" value="nRc.2.0.1.t47647-RA"/>
    <property type="gene ID" value="nRc.2.0.1.g47647"/>
</dbReference>
<evidence type="ECO:0000313" key="2">
    <source>
        <dbReference type="WBParaSite" id="nRc.2.0.1.t47647-RA"/>
    </source>
</evidence>
<name>A0A915L9Y8_ROMCU</name>
<dbReference type="AlphaFoldDB" id="A0A915L9Y8"/>
<dbReference type="Proteomes" id="UP000887565">
    <property type="component" value="Unplaced"/>
</dbReference>
<sequence>MQSKIEAHIDYVTKEHLPQMKYTQFNKLKALKMKKYYKKEATLQEHVSNNLWPSILRKRALSQHQVLAEETARIRQQELIDFIKGCAIYYMALLIKMN</sequence>